<dbReference type="Proteomes" id="UP000189681">
    <property type="component" value="Unassembled WGS sequence"/>
</dbReference>
<evidence type="ECO:0008006" key="3">
    <source>
        <dbReference type="Google" id="ProtNLM"/>
    </source>
</evidence>
<reference evidence="1 2" key="1">
    <citation type="journal article" date="2017" name="Water Res.">
        <title>Discovery and metagenomic analysis of an anammox bacterial enrichment related to Candidatus "Brocadia caroliniensis" in a full-scale glycerol-fed nitritation-denitritation separate centrate treatment process.</title>
        <authorList>
            <person name="Park H."/>
            <person name="Brotto A.C."/>
            <person name="van Loosdrecht M.C."/>
            <person name="Chandran K."/>
        </authorList>
    </citation>
    <scope>NUCLEOTIDE SEQUENCE [LARGE SCALE GENOMIC DNA]</scope>
    <source>
        <strain evidence="1">26THWARD</strain>
    </source>
</reference>
<gene>
    <name evidence="1" type="ORF">AYP45_05210</name>
</gene>
<organism evidence="1 2">
    <name type="scientific">Candidatus Brocadia carolinensis</name>
    <dbReference type="NCBI Taxonomy" id="1004156"/>
    <lineage>
        <taxon>Bacteria</taxon>
        <taxon>Pseudomonadati</taxon>
        <taxon>Planctomycetota</taxon>
        <taxon>Candidatus Brocadiia</taxon>
        <taxon>Candidatus Brocadiales</taxon>
        <taxon>Candidatus Brocadiaceae</taxon>
        <taxon>Candidatus Brocadia</taxon>
    </lineage>
</organism>
<sequence>MGAGGSASSLPARVWHVCEIGYETIHIDIDTTVETIYGNQQGGRKGHNTKHRGKKGFRPVLCFIEETREYFAGKLRVGETMGSKAVGVVIRNLQYLSYFCKQAPDGLFISGITRFIPQGAITVDTFIY</sequence>
<proteinExistence type="predicted"/>
<evidence type="ECO:0000313" key="2">
    <source>
        <dbReference type="Proteomes" id="UP000189681"/>
    </source>
</evidence>
<dbReference type="EMBL" id="AYTS01000044">
    <property type="protein sequence ID" value="OOP57091.1"/>
    <property type="molecule type" value="Genomic_DNA"/>
</dbReference>
<evidence type="ECO:0000313" key="1">
    <source>
        <dbReference type="EMBL" id="OOP57091.1"/>
    </source>
</evidence>
<comment type="caution">
    <text evidence="1">The sequence shown here is derived from an EMBL/GenBank/DDBJ whole genome shotgun (WGS) entry which is preliminary data.</text>
</comment>
<accession>A0A1V4AVI1</accession>
<dbReference type="STRING" id="1004156.AYP45_05210"/>
<protein>
    <recommendedName>
        <fullName evidence="3">Transposase DDE domain-containing protein</fullName>
    </recommendedName>
</protein>
<name>A0A1V4AVI1_9BACT</name>
<dbReference type="AlphaFoldDB" id="A0A1V4AVI1"/>